<evidence type="ECO:0000313" key="6">
    <source>
        <dbReference type="Proteomes" id="UP000261540"/>
    </source>
</evidence>
<dbReference type="GO" id="GO:0000127">
    <property type="term" value="C:transcription factor TFIIIC complex"/>
    <property type="evidence" value="ECO:0007669"/>
    <property type="project" value="InterPro"/>
</dbReference>
<organism evidence="5 6">
    <name type="scientific">Paramormyrops kingsleyae</name>
    <dbReference type="NCBI Taxonomy" id="1676925"/>
    <lineage>
        <taxon>Eukaryota</taxon>
        <taxon>Metazoa</taxon>
        <taxon>Chordata</taxon>
        <taxon>Craniata</taxon>
        <taxon>Vertebrata</taxon>
        <taxon>Euteleostomi</taxon>
        <taxon>Actinopterygii</taxon>
        <taxon>Neopterygii</taxon>
        <taxon>Teleostei</taxon>
        <taxon>Osteoglossocephala</taxon>
        <taxon>Osteoglossomorpha</taxon>
        <taxon>Osteoglossiformes</taxon>
        <taxon>Mormyridae</taxon>
        <taxon>Paramormyrops</taxon>
    </lineage>
</organism>
<evidence type="ECO:0000259" key="2">
    <source>
        <dbReference type="Pfam" id="PF12657"/>
    </source>
</evidence>
<dbReference type="OrthoDB" id="6021743at2759"/>
<dbReference type="Pfam" id="PF12657">
    <property type="entry name" value="TFIIIC_delta"/>
    <property type="match status" value="1"/>
</dbReference>
<feature type="compositionally biased region" description="Basic and acidic residues" evidence="1">
    <location>
        <begin position="576"/>
        <end position="588"/>
    </location>
</feature>
<dbReference type="SUPFAM" id="SSF50978">
    <property type="entry name" value="WD40 repeat-like"/>
    <property type="match status" value="1"/>
</dbReference>
<dbReference type="Pfam" id="PF19336">
    <property type="entry name" value="DUF5921"/>
    <property type="match status" value="1"/>
</dbReference>
<evidence type="ECO:0000256" key="1">
    <source>
        <dbReference type="SAM" id="MobiDB-lite"/>
    </source>
</evidence>
<dbReference type="GeneTree" id="ENSGT00390000011873"/>
<dbReference type="PANTHER" id="PTHR15496:SF2">
    <property type="entry name" value="GENERAL TRANSCRIPTION FACTOR 3C POLYPEPTIDE 4"/>
    <property type="match status" value="1"/>
</dbReference>
<dbReference type="Pfam" id="PF12660">
    <property type="entry name" value="zf-TFIIIC"/>
    <property type="match status" value="1"/>
</dbReference>
<feature type="domain" description="DUF5921" evidence="4">
    <location>
        <begin position="501"/>
        <end position="577"/>
    </location>
</feature>
<feature type="compositionally biased region" description="Acidic residues" evidence="1">
    <location>
        <begin position="13"/>
        <end position="25"/>
    </location>
</feature>
<proteinExistence type="predicted"/>
<feature type="region of interest" description="Disordered" evidence="1">
    <location>
        <begin position="1"/>
        <end position="27"/>
    </location>
</feature>
<dbReference type="InterPro" id="IPR024764">
    <property type="entry name" value="TFIIIC_Znf"/>
</dbReference>
<accession>A0A3B3RIW7</accession>
<dbReference type="InterPro" id="IPR024761">
    <property type="entry name" value="TFIIIC_delta_N"/>
</dbReference>
<evidence type="ECO:0000313" key="5">
    <source>
        <dbReference type="Ensembl" id="ENSPKIP00000018288.1"/>
    </source>
</evidence>
<dbReference type="Ensembl" id="ENSPKIT00000042818.1">
    <property type="protein sequence ID" value="ENSPKIP00000018288.1"/>
    <property type="gene ID" value="ENSPKIG00000003905.1"/>
</dbReference>
<dbReference type="PANTHER" id="PTHR15496">
    <property type="entry name" value="GENERAL TRANSCRIPTION FACTOR 3C POLYPEPTIDE 4 FAMILY"/>
    <property type="match status" value="1"/>
</dbReference>
<protein>
    <submittedName>
        <fullName evidence="5">Ral transcription factor IIIC subunit 4</fullName>
    </submittedName>
</protein>
<dbReference type="InterPro" id="IPR044230">
    <property type="entry name" value="GTF3C4"/>
</dbReference>
<keyword evidence="6" id="KW-1185">Reference proteome</keyword>
<feature type="domain" description="Transcription factor IIIC putative zinc-finger" evidence="3">
    <location>
        <begin position="691"/>
        <end position="742"/>
    </location>
</feature>
<sequence length="774" mass="85156">MATLSTVCAADGADPEPGTEADLDVEPSSGLTPILKRDPVIKLLNPVSGLEPLAWSEDHRLSVSCTSGVSVMDVVCDAKSYCPDLIIHRTAIPVPEQVCVLKVGPQKEVSEVKEKFATSKDRTVSQAVVLDRVMHPKEGALPPMQGIKYSCWSPVGCDNNSRCLLASLTLDNRLTVFSSSARLQWSPLVDLTEMYGQMLREKEYALSGAEPPVGPLGDLAEMRRRYRMQTPVCMEWSAVCCTQGPQAGGLGGTVLLAVLMENGDLVVWQLQLPFRGREQVVSCNTLQSGVPAPSALAWWEYEHGGRRMSGLIVGGSVGPVRILPVNLKAIKGYFTLRQPVELWQEVDQIPVRTVKCVSVPNPLQKCSCSLVLATRGPYLFWCLLQITKAGLNVHNSHVVGLHSTPIVSLAVGRLREVAIFTCSLDGVIQKLRPVFAGAMVTFRQERLILPEGVAGCWVRGVAVSPNSAYLALATTEGLTNGHHPVSYSHQVQLVALKSPVTAATELLGSPTQNLFRQADLLDLVRWKVLRDKRIPVGLQEEIDSKLSGGGTTGAYLWRFRLFLYRVLFQSLQKAPSEARWRPSNEENKVSAADEEPAGDEEASAESSATKPPEPESEGPMEAEVLAQMEEAELHVTREHMKKVLGEVYLNTNVTENTSIPTRGLCGFLNSNPAYKDRDVTVLLGHLFKKMNKQTFPEYCSLCKEVLPFDHCKQAVCSNGHLWLRCALTYQACQSLKYRRCFLQDSVARHPLPEDPDWIKRILHSPCTFCDSPIS</sequence>
<reference evidence="5" key="2">
    <citation type="submission" date="2025-09" db="UniProtKB">
        <authorList>
            <consortium name="Ensembl"/>
        </authorList>
    </citation>
    <scope>IDENTIFICATION</scope>
</reference>
<dbReference type="GO" id="GO:0006384">
    <property type="term" value="P:transcription initiation at RNA polymerase III promoter"/>
    <property type="evidence" value="ECO:0007669"/>
    <property type="project" value="InterPro"/>
</dbReference>
<dbReference type="InterPro" id="IPR045803">
    <property type="entry name" value="DUF5921"/>
</dbReference>
<dbReference type="STRING" id="1676925.ENSPKIP00000018288"/>
<evidence type="ECO:0000259" key="4">
    <source>
        <dbReference type="Pfam" id="PF19336"/>
    </source>
</evidence>
<name>A0A3B3RIW7_9TELE</name>
<dbReference type="Proteomes" id="UP000261540">
    <property type="component" value="Unplaced"/>
</dbReference>
<reference evidence="5" key="1">
    <citation type="submission" date="2025-08" db="UniProtKB">
        <authorList>
            <consortium name="Ensembl"/>
        </authorList>
    </citation>
    <scope>IDENTIFICATION</scope>
</reference>
<dbReference type="AlphaFoldDB" id="A0A3B3RIW7"/>
<evidence type="ECO:0000259" key="3">
    <source>
        <dbReference type="Pfam" id="PF12660"/>
    </source>
</evidence>
<feature type="region of interest" description="Disordered" evidence="1">
    <location>
        <begin position="576"/>
        <end position="620"/>
    </location>
</feature>
<feature type="compositionally biased region" description="Acidic residues" evidence="1">
    <location>
        <begin position="592"/>
        <end position="603"/>
    </location>
</feature>
<dbReference type="GO" id="GO:0004402">
    <property type="term" value="F:histone acetyltransferase activity"/>
    <property type="evidence" value="ECO:0007669"/>
    <property type="project" value="InterPro"/>
</dbReference>
<feature type="domain" description="Transcription factor IIIC 90kDa subunit N-terminal" evidence="2">
    <location>
        <begin position="55"/>
        <end position="497"/>
    </location>
</feature>
<dbReference type="InterPro" id="IPR036322">
    <property type="entry name" value="WD40_repeat_dom_sf"/>
</dbReference>